<dbReference type="AlphaFoldDB" id="A0A6V7TX65"/>
<proteinExistence type="predicted"/>
<comment type="caution">
    <text evidence="2">The sequence shown here is derived from an EMBL/GenBank/DDBJ whole genome shotgun (WGS) entry which is preliminary data.</text>
</comment>
<organism evidence="2 3">
    <name type="scientific">Meloidogyne enterolobii</name>
    <name type="common">Root-knot nematode worm</name>
    <name type="synonym">Meloidogyne mayaguensis</name>
    <dbReference type="NCBI Taxonomy" id="390850"/>
    <lineage>
        <taxon>Eukaryota</taxon>
        <taxon>Metazoa</taxon>
        <taxon>Ecdysozoa</taxon>
        <taxon>Nematoda</taxon>
        <taxon>Chromadorea</taxon>
        <taxon>Rhabditida</taxon>
        <taxon>Tylenchina</taxon>
        <taxon>Tylenchomorpha</taxon>
        <taxon>Tylenchoidea</taxon>
        <taxon>Meloidogynidae</taxon>
        <taxon>Meloidogyninae</taxon>
        <taxon>Meloidogyne</taxon>
    </lineage>
</organism>
<dbReference type="EMBL" id="CAJEWN010000017">
    <property type="protein sequence ID" value="CAD2136040.1"/>
    <property type="molecule type" value="Genomic_DNA"/>
</dbReference>
<accession>A0A6V7TX65</accession>
<feature type="chain" id="PRO_5027943512" evidence="1">
    <location>
        <begin position="18"/>
        <end position="248"/>
    </location>
</feature>
<evidence type="ECO:0000256" key="1">
    <source>
        <dbReference type="SAM" id="SignalP"/>
    </source>
</evidence>
<gene>
    <name evidence="2" type="ORF">MENT_LOCUS4943</name>
</gene>
<name>A0A6V7TX65_MELEN</name>
<evidence type="ECO:0000313" key="3">
    <source>
        <dbReference type="Proteomes" id="UP000580250"/>
    </source>
</evidence>
<keyword evidence="1" id="KW-0732">Signal</keyword>
<reference evidence="2 3" key="1">
    <citation type="submission" date="2020-08" db="EMBL/GenBank/DDBJ databases">
        <authorList>
            <person name="Koutsovoulos G."/>
            <person name="Danchin GJ E."/>
        </authorList>
    </citation>
    <scope>NUCLEOTIDE SEQUENCE [LARGE SCALE GENOMIC DNA]</scope>
</reference>
<feature type="signal peptide" evidence="1">
    <location>
        <begin position="1"/>
        <end position="17"/>
    </location>
</feature>
<protein>
    <submittedName>
        <fullName evidence="2">Uncharacterized protein</fullName>
    </submittedName>
</protein>
<dbReference type="Proteomes" id="UP000580250">
    <property type="component" value="Unassembled WGS sequence"/>
</dbReference>
<sequence>MLIQLLFTLFIFNFVKLQNNDLNYEFPNESENIFSQTTTQILTNNYTKIYENLLEKISKYCITNKEYEDFYKIKLKPGLISTFFPFLIEVTVKQIGLNELRHCLNLKKQKINFVDKVNEEVEEGEPIKYNNSKLEYFKKKVYRFSEDLVAELKFWPEDIQNANKFLDKKFPVRQLFQLKCEEMGIKNFKILNKKLIDDMFEDLKKMERTIYFKFFDLNLKSSSANFFIPTLNCSDPKYFERLGLEKEF</sequence>
<evidence type="ECO:0000313" key="2">
    <source>
        <dbReference type="EMBL" id="CAD2136040.1"/>
    </source>
</evidence>